<dbReference type="EMBL" id="HF935273">
    <property type="protein sequence ID" value="CCX05785.1"/>
    <property type="molecule type" value="Genomic_DNA"/>
</dbReference>
<keyword evidence="3" id="KW-1185">Reference proteome</keyword>
<feature type="domain" description="VWFA" evidence="1">
    <location>
        <begin position="25"/>
        <end position="174"/>
    </location>
</feature>
<organism evidence="2 3">
    <name type="scientific">Pyronema omphalodes (strain CBS 100304)</name>
    <name type="common">Pyronema confluens</name>
    <dbReference type="NCBI Taxonomy" id="1076935"/>
    <lineage>
        <taxon>Eukaryota</taxon>
        <taxon>Fungi</taxon>
        <taxon>Dikarya</taxon>
        <taxon>Ascomycota</taxon>
        <taxon>Pezizomycotina</taxon>
        <taxon>Pezizomycetes</taxon>
        <taxon>Pezizales</taxon>
        <taxon>Pyronemataceae</taxon>
        <taxon>Pyronema</taxon>
    </lineage>
</organism>
<dbReference type="Gene3D" id="3.40.50.410">
    <property type="entry name" value="von Willebrand factor, type A domain"/>
    <property type="match status" value="1"/>
</dbReference>
<dbReference type="SUPFAM" id="SSF53300">
    <property type="entry name" value="vWA-like"/>
    <property type="match status" value="1"/>
</dbReference>
<reference evidence="2 3" key="1">
    <citation type="journal article" date="2013" name="PLoS Genet.">
        <title>The genome and development-dependent transcriptomes of Pyronema confluens: a window into fungal evolution.</title>
        <authorList>
            <person name="Traeger S."/>
            <person name="Altegoer F."/>
            <person name="Freitag M."/>
            <person name="Gabaldon T."/>
            <person name="Kempken F."/>
            <person name="Kumar A."/>
            <person name="Marcet-Houben M."/>
            <person name="Poggeler S."/>
            <person name="Stajich J.E."/>
            <person name="Nowrousian M."/>
        </authorList>
    </citation>
    <scope>NUCLEOTIDE SEQUENCE [LARGE SCALE GENOMIC DNA]</scope>
    <source>
        <strain evidence="3">CBS 100304</strain>
        <tissue evidence="2">Vegetative mycelium</tissue>
    </source>
</reference>
<evidence type="ECO:0000313" key="3">
    <source>
        <dbReference type="Proteomes" id="UP000018144"/>
    </source>
</evidence>
<protein>
    <recommendedName>
        <fullName evidence="1">VWFA domain-containing protein</fullName>
    </recommendedName>
</protein>
<dbReference type="PANTHER" id="PTHR34706:SF2">
    <property type="entry name" value="RFEF"/>
    <property type="match status" value="1"/>
</dbReference>
<dbReference type="InterPro" id="IPR036465">
    <property type="entry name" value="vWFA_dom_sf"/>
</dbReference>
<dbReference type="Proteomes" id="UP000018144">
    <property type="component" value="Unassembled WGS sequence"/>
</dbReference>
<dbReference type="OrthoDB" id="2142040at2759"/>
<accession>U4L6X1</accession>
<dbReference type="CDD" id="cd00198">
    <property type="entry name" value="vWFA"/>
    <property type="match status" value="1"/>
</dbReference>
<evidence type="ECO:0000313" key="2">
    <source>
        <dbReference type="EMBL" id="CCX05785.1"/>
    </source>
</evidence>
<evidence type="ECO:0000259" key="1">
    <source>
        <dbReference type="PROSITE" id="PS50234"/>
    </source>
</evidence>
<dbReference type="PROSITE" id="PS50234">
    <property type="entry name" value="VWFA"/>
    <property type="match status" value="1"/>
</dbReference>
<dbReference type="InterPro" id="IPR002035">
    <property type="entry name" value="VWF_A"/>
</dbReference>
<proteinExistence type="predicted"/>
<dbReference type="AlphaFoldDB" id="U4L6X1"/>
<dbReference type="PANTHER" id="PTHR34706">
    <property type="entry name" value="SLR1338 PROTEIN"/>
    <property type="match status" value="1"/>
</dbReference>
<name>U4L6X1_PYROM</name>
<sequence>MAKVLISQGCSTEMAMRFSALTLYDVALLIDDSTSMAVKDSENRIDTLRTIVHAIVKIKTIATIRFVSGGMIAANVTPEKVQKMFEAIRFDGLSMIGTALKRRILEPLLYDRQHPRKKPLLIIVLTDGEVECENEATLKTVIKESVTRMTHTGSNHTDKVGFTFVQVGNNFGRV</sequence>
<dbReference type="STRING" id="1076935.U4L6X1"/>
<gene>
    <name evidence="2" type="ORF">PCON_05372</name>
</gene>